<evidence type="ECO:0000259" key="2">
    <source>
        <dbReference type="Pfam" id="PF16036"/>
    </source>
</evidence>
<keyword evidence="1" id="KW-0732">Signal</keyword>
<evidence type="ECO:0000256" key="1">
    <source>
        <dbReference type="SAM" id="SignalP"/>
    </source>
</evidence>
<dbReference type="EMBL" id="VFIP01000050">
    <property type="protein sequence ID" value="TWR84598.1"/>
    <property type="molecule type" value="Genomic_DNA"/>
</dbReference>
<dbReference type="InterPro" id="IPR016087">
    <property type="entry name" value="Chalcone_isomerase"/>
</dbReference>
<protein>
    <recommendedName>
        <fullName evidence="2">Chalcone isomerase domain-containing protein</fullName>
    </recommendedName>
</protein>
<proteinExistence type="predicted"/>
<sequence>MRQLLIVLLLACSATAAADDAAQIKDAAFPTQWRDGSVILPRQGQVVLTYLWADIYAAALYTAPGVTPQQAFDQQRDLRLELFYLRDLKHSDITKASATILERQHPPTVLTPLKPELKKLQDSFGDIKRGDRFALNFSPQRGLNLERNGSVIFTSQNPALAKTYLGIWLAPDGLPENLRKTLMKLAP</sequence>
<dbReference type="RefSeq" id="WP_146427089.1">
    <property type="nucleotide sequence ID" value="NZ_CP142033.1"/>
</dbReference>
<dbReference type="Proteomes" id="UP000317901">
    <property type="component" value="Unassembled WGS sequence"/>
</dbReference>
<dbReference type="Pfam" id="PF16036">
    <property type="entry name" value="Chalcone_3"/>
    <property type="match status" value="1"/>
</dbReference>
<comment type="caution">
    <text evidence="3">The sequence shown here is derived from an EMBL/GenBank/DDBJ whole genome shotgun (WGS) entry which is preliminary data.</text>
</comment>
<feature type="domain" description="Chalcone isomerase" evidence="2">
    <location>
        <begin position="22"/>
        <end position="182"/>
    </location>
</feature>
<dbReference type="OrthoDB" id="270742at2"/>
<accession>A0A5C5PTJ1</accession>
<gene>
    <name evidence="3" type="ORF">FJD37_19735</name>
</gene>
<name>A0A5C5PTJ1_9PSED</name>
<reference evidence="3 4" key="1">
    <citation type="submission" date="2019-06" db="EMBL/GenBank/DDBJ databases">
        <title>Pseudomonas bimorpha sp. nov. isolated from bovine raw milk and skim milk concentrate.</title>
        <authorList>
            <person name="Hofmann K."/>
            <person name="Huptas C."/>
            <person name="Doll E."/>
            <person name="Scherer S."/>
            <person name="Wenning M."/>
        </authorList>
    </citation>
    <scope>NUCLEOTIDE SEQUENCE [LARGE SCALE GENOMIC DNA]</scope>
    <source>
        <strain evidence="3 4">DSM 108990</strain>
    </source>
</reference>
<evidence type="ECO:0000313" key="4">
    <source>
        <dbReference type="Proteomes" id="UP000317901"/>
    </source>
</evidence>
<feature type="signal peptide" evidence="1">
    <location>
        <begin position="1"/>
        <end position="18"/>
    </location>
</feature>
<evidence type="ECO:0000313" key="3">
    <source>
        <dbReference type="EMBL" id="TWR84598.1"/>
    </source>
</evidence>
<dbReference type="AlphaFoldDB" id="A0A5C5PTJ1"/>
<feature type="chain" id="PRO_5023006163" description="Chalcone isomerase domain-containing protein" evidence="1">
    <location>
        <begin position="19"/>
        <end position="187"/>
    </location>
</feature>
<organism evidence="3 4">
    <name type="scientific">Pseudomonas saxonica</name>
    <dbReference type="NCBI Taxonomy" id="2600598"/>
    <lineage>
        <taxon>Bacteria</taxon>
        <taxon>Pseudomonadati</taxon>
        <taxon>Pseudomonadota</taxon>
        <taxon>Gammaproteobacteria</taxon>
        <taxon>Pseudomonadales</taxon>
        <taxon>Pseudomonadaceae</taxon>
        <taxon>Pseudomonas</taxon>
    </lineage>
</organism>